<dbReference type="Proteomes" id="UP000192738">
    <property type="component" value="Unassembled WGS sequence"/>
</dbReference>
<keyword evidence="1" id="KW-0596">Phosphopantetheine</keyword>
<keyword evidence="2" id="KW-0444">Lipid biosynthesis</keyword>
<evidence type="ECO:0000256" key="5">
    <source>
        <dbReference type="ARBA" id="ARBA00023098"/>
    </source>
</evidence>
<keyword evidence="5" id="KW-0443">Lipid metabolism</keyword>
<evidence type="ECO:0000256" key="4">
    <source>
        <dbReference type="ARBA" id="ARBA00022832"/>
    </source>
</evidence>
<keyword evidence="4" id="KW-0276">Fatty acid metabolism</keyword>
<accession>A0A1W1ZR16</accession>
<evidence type="ECO:0000256" key="1">
    <source>
        <dbReference type="ARBA" id="ARBA00022450"/>
    </source>
</evidence>
<evidence type="ECO:0000256" key="2">
    <source>
        <dbReference type="ARBA" id="ARBA00022516"/>
    </source>
</evidence>
<feature type="domain" description="Carrier" evidence="7">
    <location>
        <begin position="1"/>
        <end position="74"/>
    </location>
</feature>
<organism evidence="8 9">
    <name type="scientific">Sporomusa malonica</name>
    <dbReference type="NCBI Taxonomy" id="112901"/>
    <lineage>
        <taxon>Bacteria</taxon>
        <taxon>Bacillati</taxon>
        <taxon>Bacillota</taxon>
        <taxon>Negativicutes</taxon>
        <taxon>Selenomonadales</taxon>
        <taxon>Sporomusaceae</taxon>
        <taxon>Sporomusa</taxon>
    </lineage>
</organism>
<evidence type="ECO:0000313" key="9">
    <source>
        <dbReference type="Proteomes" id="UP000192738"/>
    </source>
</evidence>
<dbReference type="InterPro" id="IPR009081">
    <property type="entry name" value="PP-bd_ACP"/>
</dbReference>
<dbReference type="GO" id="GO:0000036">
    <property type="term" value="F:acyl carrier activity"/>
    <property type="evidence" value="ECO:0007669"/>
    <property type="project" value="TreeGrafter"/>
</dbReference>
<dbReference type="PANTHER" id="PTHR20863:SF76">
    <property type="entry name" value="CARRIER DOMAIN-CONTAINING PROTEIN"/>
    <property type="match status" value="1"/>
</dbReference>
<dbReference type="RefSeq" id="WP_084574795.1">
    <property type="nucleotide sequence ID" value="NZ_CP155572.1"/>
</dbReference>
<name>A0A1W1ZR16_9FIRM</name>
<protein>
    <submittedName>
        <fullName evidence="8">Phosphopantetheine attachment site</fullName>
    </submittedName>
</protein>
<gene>
    <name evidence="8" type="ORF">SAMN04488500_104138</name>
</gene>
<evidence type="ECO:0000313" key="8">
    <source>
        <dbReference type="EMBL" id="SMC50975.1"/>
    </source>
</evidence>
<keyword evidence="6" id="KW-0275">Fatty acid biosynthesis</keyword>
<dbReference type="AlphaFoldDB" id="A0A1W1ZR16"/>
<keyword evidence="3" id="KW-0597">Phosphoprotein</keyword>
<proteinExistence type="predicted"/>
<dbReference type="PROSITE" id="PS50075">
    <property type="entry name" value="CARRIER"/>
    <property type="match status" value="1"/>
</dbReference>
<evidence type="ECO:0000259" key="7">
    <source>
        <dbReference type="PROSITE" id="PS50075"/>
    </source>
</evidence>
<evidence type="ECO:0000256" key="6">
    <source>
        <dbReference type="ARBA" id="ARBA00023160"/>
    </source>
</evidence>
<dbReference type="Pfam" id="PF00550">
    <property type="entry name" value="PP-binding"/>
    <property type="match status" value="1"/>
</dbReference>
<dbReference type="GO" id="GO:0009245">
    <property type="term" value="P:lipid A biosynthetic process"/>
    <property type="evidence" value="ECO:0007669"/>
    <property type="project" value="TreeGrafter"/>
</dbReference>
<evidence type="ECO:0000256" key="3">
    <source>
        <dbReference type="ARBA" id="ARBA00022553"/>
    </source>
</evidence>
<dbReference type="EMBL" id="FWXI01000004">
    <property type="protein sequence ID" value="SMC50975.1"/>
    <property type="molecule type" value="Genomic_DNA"/>
</dbReference>
<dbReference type="STRING" id="112901.SAMN04488500_104138"/>
<dbReference type="GO" id="GO:0005829">
    <property type="term" value="C:cytosol"/>
    <property type="evidence" value="ECO:0007669"/>
    <property type="project" value="TreeGrafter"/>
</dbReference>
<dbReference type="SUPFAM" id="SSF47336">
    <property type="entry name" value="ACP-like"/>
    <property type="match status" value="1"/>
</dbReference>
<dbReference type="GO" id="GO:0000035">
    <property type="term" value="F:acyl binding"/>
    <property type="evidence" value="ECO:0007669"/>
    <property type="project" value="TreeGrafter"/>
</dbReference>
<dbReference type="InterPro" id="IPR036736">
    <property type="entry name" value="ACP-like_sf"/>
</dbReference>
<dbReference type="InterPro" id="IPR003231">
    <property type="entry name" value="ACP"/>
</dbReference>
<dbReference type="GO" id="GO:0016020">
    <property type="term" value="C:membrane"/>
    <property type="evidence" value="ECO:0007669"/>
    <property type="project" value="GOC"/>
</dbReference>
<reference evidence="8 9" key="1">
    <citation type="submission" date="2017-04" db="EMBL/GenBank/DDBJ databases">
        <authorList>
            <person name="Afonso C.L."/>
            <person name="Miller P.J."/>
            <person name="Scott M.A."/>
            <person name="Spackman E."/>
            <person name="Goraichik I."/>
            <person name="Dimitrov K.M."/>
            <person name="Suarez D.L."/>
            <person name="Swayne D.E."/>
        </authorList>
    </citation>
    <scope>NUCLEOTIDE SEQUENCE [LARGE SCALE GENOMIC DNA]</scope>
    <source>
        <strain evidence="8 9">DSM 5090</strain>
    </source>
</reference>
<dbReference type="Gene3D" id="1.10.1200.10">
    <property type="entry name" value="ACP-like"/>
    <property type="match status" value="1"/>
</dbReference>
<keyword evidence="9" id="KW-1185">Reference proteome</keyword>
<dbReference type="PANTHER" id="PTHR20863">
    <property type="entry name" value="ACYL CARRIER PROTEIN"/>
    <property type="match status" value="1"/>
</dbReference>
<sequence>MFEQVRDIIATYKRIDPKSVTMDSALVKDLGLSSLDLVSLVSIFEDTFDFELDEEAIPKISKVADIVQLLEEALENN</sequence>